<reference evidence="10" key="1">
    <citation type="submission" date="2021-02" db="EMBL/GenBank/DDBJ databases">
        <title>Genome-Resolved Metagenomics of a Microbial Community Performing Photosynthetic Biological Nutrient Removal.</title>
        <authorList>
            <person name="Mcdaniel E.A."/>
        </authorList>
    </citation>
    <scope>NUCLEOTIDE SEQUENCE</scope>
    <source>
        <strain evidence="10">UWPOB_OBS1</strain>
    </source>
</reference>
<comment type="similarity">
    <text evidence="7">Belongs to the NrdR family.</text>
</comment>
<evidence type="ECO:0000256" key="5">
    <source>
        <dbReference type="ARBA" id="ARBA00023125"/>
    </source>
</evidence>
<dbReference type="GO" id="GO:0008270">
    <property type="term" value="F:zinc ion binding"/>
    <property type="evidence" value="ECO:0007669"/>
    <property type="project" value="InterPro"/>
</dbReference>
<dbReference type="EMBL" id="JAFLCK010000014">
    <property type="protein sequence ID" value="MBN8660919.1"/>
    <property type="molecule type" value="Genomic_DNA"/>
</dbReference>
<keyword evidence="5 7" id="KW-0238">DNA-binding</keyword>
<dbReference type="Proteomes" id="UP000664277">
    <property type="component" value="Unassembled WGS sequence"/>
</dbReference>
<dbReference type="InterPro" id="IPR055173">
    <property type="entry name" value="NrdR-like_N"/>
</dbReference>
<evidence type="ECO:0000256" key="2">
    <source>
        <dbReference type="ARBA" id="ARBA00022741"/>
    </source>
</evidence>
<dbReference type="PANTHER" id="PTHR30455:SF2">
    <property type="entry name" value="TRANSCRIPTIONAL REPRESSOR NRDR"/>
    <property type="match status" value="1"/>
</dbReference>
<dbReference type="InterPro" id="IPR005144">
    <property type="entry name" value="ATP-cone_dom"/>
</dbReference>
<feature type="domain" description="ATP-cone" evidence="9">
    <location>
        <begin position="48"/>
        <end position="138"/>
    </location>
</feature>
<keyword evidence="3 7" id="KW-0067">ATP-binding</keyword>
<name>A0A8J7P895_9BACT</name>
<dbReference type="InterPro" id="IPR003796">
    <property type="entry name" value="RNR_NrdR-like"/>
</dbReference>
<keyword evidence="1 7" id="KW-0678">Repressor</keyword>
<comment type="caution">
    <text evidence="10">The sequence shown here is derived from an EMBL/GenBank/DDBJ whole genome shotgun (WGS) entry which is preliminary data.</text>
</comment>
<evidence type="ECO:0000313" key="10">
    <source>
        <dbReference type="EMBL" id="MBN8660919.1"/>
    </source>
</evidence>
<organism evidence="10 11">
    <name type="scientific">Candidatus Obscuribacter phosphatis</name>
    <dbReference type="NCBI Taxonomy" id="1906157"/>
    <lineage>
        <taxon>Bacteria</taxon>
        <taxon>Bacillati</taxon>
        <taxon>Candidatus Melainabacteria</taxon>
        <taxon>Candidatus Obscuribacterales</taxon>
        <taxon>Candidatus Obscuribacteraceae</taxon>
        <taxon>Candidatus Obscuribacter</taxon>
    </lineage>
</organism>
<evidence type="ECO:0000256" key="6">
    <source>
        <dbReference type="ARBA" id="ARBA00023163"/>
    </source>
</evidence>
<dbReference type="GO" id="GO:0003677">
    <property type="term" value="F:DNA binding"/>
    <property type="evidence" value="ECO:0007669"/>
    <property type="project" value="UniProtKB-KW"/>
</dbReference>
<evidence type="ECO:0000256" key="8">
    <source>
        <dbReference type="SAM" id="MobiDB-lite"/>
    </source>
</evidence>
<dbReference type="AlphaFoldDB" id="A0A8J7P895"/>
<feature type="region of interest" description="Disordered" evidence="8">
    <location>
        <begin position="162"/>
        <end position="182"/>
    </location>
</feature>
<sequence length="182" mass="20725">MFCPFCNHRESRVLESRLTNDNSVRRRRECESCGKRFTTYEKLEVIQFLVVKRSGTRDTYSREKLRAGISRACVKTNVSAEQIDNLVDSVENELIAAGRREISSSLLGELVLSKLSGLDQVAYVRFASVYRAFQSVDDFIAELNQLKDSLKDSETRSKQILERAELEERMSKNATMGGGKSR</sequence>
<comment type="caution">
    <text evidence="7">Lacks conserved residue(s) required for the propagation of feature annotation.</text>
</comment>
<comment type="function">
    <text evidence="7">Negatively regulates transcription of bacterial ribonucleotide reductase nrd genes and operons by binding to NrdR-boxes.</text>
</comment>
<dbReference type="HAMAP" id="MF_00440">
    <property type="entry name" value="NrdR"/>
    <property type="match status" value="1"/>
</dbReference>
<accession>A0A8J7P895</accession>
<evidence type="ECO:0000313" key="11">
    <source>
        <dbReference type="Proteomes" id="UP000664277"/>
    </source>
</evidence>
<evidence type="ECO:0000259" key="9">
    <source>
        <dbReference type="PROSITE" id="PS51161"/>
    </source>
</evidence>
<keyword evidence="2 7" id="KW-0547">Nucleotide-binding</keyword>
<keyword evidence="4 7" id="KW-0805">Transcription regulation</keyword>
<dbReference type="GO" id="GO:0005524">
    <property type="term" value="F:ATP binding"/>
    <property type="evidence" value="ECO:0007669"/>
    <property type="project" value="UniProtKB-UniRule"/>
</dbReference>
<dbReference type="Pfam" id="PF03477">
    <property type="entry name" value="ATP-cone"/>
    <property type="match status" value="1"/>
</dbReference>
<feature type="compositionally biased region" description="Basic and acidic residues" evidence="8">
    <location>
        <begin position="162"/>
        <end position="171"/>
    </location>
</feature>
<dbReference type="PROSITE" id="PS51161">
    <property type="entry name" value="ATP_CONE"/>
    <property type="match status" value="1"/>
</dbReference>
<evidence type="ECO:0000256" key="7">
    <source>
        <dbReference type="HAMAP-Rule" id="MF_00440"/>
    </source>
</evidence>
<gene>
    <name evidence="7 10" type="primary">nrdR</name>
    <name evidence="10" type="ORF">J0M35_11170</name>
</gene>
<evidence type="ECO:0000256" key="1">
    <source>
        <dbReference type="ARBA" id="ARBA00022491"/>
    </source>
</evidence>
<protein>
    <recommendedName>
        <fullName evidence="7">Transcriptional repressor NrdR</fullName>
    </recommendedName>
</protein>
<evidence type="ECO:0000256" key="3">
    <source>
        <dbReference type="ARBA" id="ARBA00022840"/>
    </source>
</evidence>
<dbReference type="Pfam" id="PF22811">
    <property type="entry name" value="Zn_ribbon_NrdR"/>
    <property type="match status" value="1"/>
</dbReference>
<dbReference type="GO" id="GO:0045892">
    <property type="term" value="P:negative regulation of DNA-templated transcription"/>
    <property type="evidence" value="ECO:0007669"/>
    <property type="project" value="UniProtKB-UniRule"/>
</dbReference>
<keyword evidence="6 7" id="KW-0804">Transcription</keyword>
<proteinExistence type="inferred from homology"/>
<evidence type="ECO:0000256" key="4">
    <source>
        <dbReference type="ARBA" id="ARBA00023015"/>
    </source>
</evidence>
<dbReference type="NCBIfam" id="TIGR00244">
    <property type="entry name" value="transcriptional regulator NrdR"/>
    <property type="match status" value="1"/>
</dbReference>
<dbReference type="PANTHER" id="PTHR30455">
    <property type="entry name" value="TRANSCRIPTIONAL REPRESSOR NRDR"/>
    <property type="match status" value="1"/>
</dbReference>